<reference evidence="3 4" key="1">
    <citation type="submission" date="2020-08" db="EMBL/GenBank/DDBJ databases">
        <authorList>
            <person name="Newling K."/>
            <person name="Davey J."/>
            <person name="Forrester S."/>
        </authorList>
    </citation>
    <scope>NUCLEOTIDE SEQUENCE [LARGE SCALE GENOMIC DNA]</scope>
    <source>
        <strain evidence="4">Crithidia deanei Carvalho (ATCC PRA-265)</strain>
    </source>
</reference>
<dbReference type="EMBL" id="LR877149">
    <property type="protein sequence ID" value="CAD2215578.1"/>
    <property type="molecule type" value="Genomic_DNA"/>
</dbReference>
<feature type="region of interest" description="Disordered" evidence="1">
    <location>
        <begin position="23"/>
        <end position="137"/>
    </location>
</feature>
<keyword evidence="2" id="KW-0732">Signal</keyword>
<feature type="compositionally biased region" description="Low complexity" evidence="1">
    <location>
        <begin position="127"/>
        <end position="137"/>
    </location>
</feature>
<evidence type="ECO:0000313" key="3">
    <source>
        <dbReference type="EMBL" id="CAD2215578.1"/>
    </source>
</evidence>
<dbReference type="VEuPathDB" id="TriTrypDB:ADEAN_000303300"/>
<gene>
    <name evidence="3" type="ORF">ADEAN_000303300</name>
</gene>
<sequence>MTFSKPLLFSGVALFLTLSSVSATRPPTADARSVDVSGSHPAPPALDEDDSNSLSNETRRPHGPHGHGHGRRPFPPRGNWSDESRPAPEEDESVSGSHEPHGPHGHGRRPFPLAATGPTRAAPPLPRLTKTTPTRSRASPVALVVTAAVPARLSPFITTARRRATLLPRRMTRPPTRVAAPTDAVTVTAVVTPLPITGAGPTRATPLRRRTQPLTRVVVPTVADMATVAVPSLLAVTGPTRASLDCKSCE</sequence>
<evidence type="ECO:0000313" key="4">
    <source>
        <dbReference type="Proteomes" id="UP000515908"/>
    </source>
</evidence>
<dbReference type="AlphaFoldDB" id="A0A7G2C6Y4"/>
<keyword evidence="4" id="KW-1185">Reference proteome</keyword>
<evidence type="ECO:0000256" key="1">
    <source>
        <dbReference type="SAM" id="MobiDB-lite"/>
    </source>
</evidence>
<protein>
    <submittedName>
        <fullName evidence="3">Uncharacterized protein</fullName>
    </submittedName>
</protein>
<evidence type="ECO:0000256" key="2">
    <source>
        <dbReference type="SAM" id="SignalP"/>
    </source>
</evidence>
<dbReference type="Proteomes" id="UP000515908">
    <property type="component" value="Chromosome 05"/>
</dbReference>
<feature type="chain" id="PRO_5028905793" evidence="2">
    <location>
        <begin position="24"/>
        <end position="250"/>
    </location>
</feature>
<name>A0A7G2C6Y4_9TRYP</name>
<feature type="signal peptide" evidence="2">
    <location>
        <begin position="1"/>
        <end position="23"/>
    </location>
</feature>
<feature type="compositionally biased region" description="Basic residues" evidence="1">
    <location>
        <begin position="61"/>
        <end position="74"/>
    </location>
</feature>
<organism evidence="3 4">
    <name type="scientific">Angomonas deanei</name>
    <dbReference type="NCBI Taxonomy" id="59799"/>
    <lineage>
        <taxon>Eukaryota</taxon>
        <taxon>Discoba</taxon>
        <taxon>Euglenozoa</taxon>
        <taxon>Kinetoplastea</taxon>
        <taxon>Metakinetoplastina</taxon>
        <taxon>Trypanosomatida</taxon>
        <taxon>Trypanosomatidae</taxon>
        <taxon>Strigomonadinae</taxon>
        <taxon>Angomonas</taxon>
    </lineage>
</organism>
<proteinExistence type="predicted"/>
<accession>A0A7G2C6Y4</accession>